<sequence>MKINMPPRAERTLLDWISVNGNLGASWLSSSIKLGVTQHRKRCLFLVSVCAPTDCGSEAEKVDFYRQLSGLILQEGSTDNVIACQSTSFGELTQLSSRDLK</sequence>
<dbReference type="KEGG" id="ovi:T265_04814"/>
<keyword evidence="2" id="KW-1185">Reference proteome</keyword>
<dbReference type="AlphaFoldDB" id="A0A074ZRB1"/>
<evidence type="ECO:0000313" key="1">
    <source>
        <dbReference type="EMBL" id="KER28357.1"/>
    </source>
</evidence>
<organism evidence="1 2">
    <name type="scientific">Opisthorchis viverrini</name>
    <name type="common">Southeast Asian liver fluke</name>
    <dbReference type="NCBI Taxonomy" id="6198"/>
    <lineage>
        <taxon>Eukaryota</taxon>
        <taxon>Metazoa</taxon>
        <taxon>Spiralia</taxon>
        <taxon>Lophotrochozoa</taxon>
        <taxon>Platyhelminthes</taxon>
        <taxon>Trematoda</taxon>
        <taxon>Digenea</taxon>
        <taxon>Opisthorchiida</taxon>
        <taxon>Opisthorchiata</taxon>
        <taxon>Opisthorchiidae</taxon>
        <taxon>Opisthorchis</taxon>
    </lineage>
</organism>
<accession>A0A074ZRB1</accession>
<dbReference type="EMBL" id="KL596701">
    <property type="protein sequence ID" value="KER28357.1"/>
    <property type="molecule type" value="Genomic_DNA"/>
</dbReference>
<protein>
    <submittedName>
        <fullName evidence="1">Uncharacterized protein</fullName>
    </submittedName>
</protein>
<name>A0A074ZRB1_OPIVI</name>
<dbReference type="Proteomes" id="UP000054324">
    <property type="component" value="Unassembled WGS sequence"/>
</dbReference>
<dbReference type="GeneID" id="20318996"/>
<proteinExistence type="predicted"/>
<evidence type="ECO:0000313" key="2">
    <source>
        <dbReference type="Proteomes" id="UP000054324"/>
    </source>
</evidence>
<reference evidence="1 2" key="1">
    <citation type="submission" date="2013-11" db="EMBL/GenBank/DDBJ databases">
        <title>Opisthorchis viverrini - life in the bile duct.</title>
        <authorList>
            <person name="Young N.D."/>
            <person name="Nagarajan N."/>
            <person name="Lin S.J."/>
            <person name="Korhonen P.K."/>
            <person name="Jex A.R."/>
            <person name="Hall R.S."/>
            <person name="Safavi-Hemami H."/>
            <person name="Kaewkong W."/>
            <person name="Bertrand D."/>
            <person name="Gao S."/>
            <person name="Seet Q."/>
            <person name="Wongkham S."/>
            <person name="Teh B.T."/>
            <person name="Wongkham C."/>
            <person name="Intapan P.M."/>
            <person name="Maleewong W."/>
            <person name="Yang X."/>
            <person name="Hu M."/>
            <person name="Wang Z."/>
            <person name="Hofmann A."/>
            <person name="Sternberg P.W."/>
            <person name="Tan P."/>
            <person name="Wang J."/>
            <person name="Gasser R.B."/>
        </authorList>
    </citation>
    <scope>NUCLEOTIDE SEQUENCE [LARGE SCALE GENOMIC DNA]</scope>
</reference>
<dbReference type="CTD" id="20318996"/>
<dbReference type="RefSeq" id="XP_009167916.1">
    <property type="nucleotide sequence ID" value="XM_009169652.1"/>
</dbReference>
<gene>
    <name evidence="1" type="ORF">T265_04814</name>
</gene>